<protein>
    <submittedName>
        <fullName evidence="2">Uncharacterized protein</fullName>
    </submittedName>
</protein>
<evidence type="ECO:0000313" key="3">
    <source>
        <dbReference type="Proteomes" id="UP000199213"/>
    </source>
</evidence>
<dbReference type="EMBL" id="FNFM01000004">
    <property type="protein sequence ID" value="SDK06074.1"/>
    <property type="molecule type" value="Genomic_DNA"/>
</dbReference>
<organism evidence="2 3">
    <name type="scientific">Actinopolyspora mzabensis</name>
    <dbReference type="NCBI Taxonomy" id="995066"/>
    <lineage>
        <taxon>Bacteria</taxon>
        <taxon>Bacillati</taxon>
        <taxon>Actinomycetota</taxon>
        <taxon>Actinomycetes</taxon>
        <taxon>Actinopolysporales</taxon>
        <taxon>Actinopolysporaceae</taxon>
        <taxon>Actinopolyspora</taxon>
    </lineage>
</organism>
<accession>A0A1G8YUH7</accession>
<gene>
    <name evidence="2" type="ORF">SAMN04487820_10455</name>
</gene>
<dbReference type="PROSITE" id="PS51318">
    <property type="entry name" value="TAT"/>
    <property type="match status" value="1"/>
</dbReference>
<feature type="region of interest" description="Disordered" evidence="1">
    <location>
        <begin position="92"/>
        <end position="144"/>
    </location>
</feature>
<keyword evidence="3" id="KW-1185">Reference proteome</keyword>
<reference evidence="3" key="1">
    <citation type="submission" date="2016-10" db="EMBL/GenBank/DDBJ databases">
        <authorList>
            <person name="Varghese N."/>
            <person name="Submissions S."/>
        </authorList>
    </citation>
    <scope>NUCLEOTIDE SEQUENCE [LARGE SCALE GENOMIC DNA]</scope>
    <source>
        <strain evidence="3">DSM 45460</strain>
    </source>
</reference>
<feature type="compositionally biased region" description="Low complexity" evidence="1">
    <location>
        <begin position="114"/>
        <end position="123"/>
    </location>
</feature>
<dbReference type="Proteomes" id="UP000199213">
    <property type="component" value="Unassembled WGS sequence"/>
</dbReference>
<dbReference type="AlphaFoldDB" id="A0A1G8YUH7"/>
<dbReference type="InterPro" id="IPR006311">
    <property type="entry name" value="TAT_signal"/>
</dbReference>
<name>A0A1G8YUH7_ACTMZ</name>
<sequence length="169" mass="17577">MTVDFPPRIGRDAPAGNVDRRTLLRLSALATLSPALLSCSGSAEPDPDPLLELAETARADAELARATAESHPEIAGSARVIADAREEHAGKLRREIDRLAGGESTRTSTAPSERQGNAAGAEQAAERLRTALQEAQRQAARTVPELSGYRAGLAGCVSAGCAGLREVVA</sequence>
<evidence type="ECO:0000256" key="1">
    <source>
        <dbReference type="SAM" id="MobiDB-lite"/>
    </source>
</evidence>
<proteinExistence type="predicted"/>
<evidence type="ECO:0000313" key="2">
    <source>
        <dbReference type="EMBL" id="SDK06074.1"/>
    </source>
</evidence>